<dbReference type="EMBL" id="CP071091">
    <property type="protein sequence ID" value="QSQ14055.1"/>
    <property type="molecule type" value="Genomic_DNA"/>
</dbReference>
<reference evidence="2 3" key="1">
    <citation type="submission" date="2021-02" db="EMBL/GenBank/DDBJ databases">
        <title>De Novo genome assembly of isolated myxobacteria.</title>
        <authorList>
            <person name="Stevens D.C."/>
        </authorList>
    </citation>
    <scope>NUCLEOTIDE SEQUENCE [LARGE SCALE GENOMIC DNA]</scope>
    <source>
        <strain evidence="2 3">SCHIC003</strain>
    </source>
</reference>
<evidence type="ECO:0000313" key="3">
    <source>
        <dbReference type="Proteomes" id="UP000663090"/>
    </source>
</evidence>
<organism evidence="2 3">
    <name type="scientific">Myxococcus landrumensis</name>
    <dbReference type="NCBI Taxonomy" id="2813577"/>
    <lineage>
        <taxon>Bacteria</taxon>
        <taxon>Pseudomonadati</taxon>
        <taxon>Myxococcota</taxon>
        <taxon>Myxococcia</taxon>
        <taxon>Myxococcales</taxon>
        <taxon>Cystobacterineae</taxon>
        <taxon>Myxococcaceae</taxon>
        <taxon>Myxococcus</taxon>
    </lineage>
</organism>
<keyword evidence="3" id="KW-1185">Reference proteome</keyword>
<evidence type="ECO:0008006" key="4">
    <source>
        <dbReference type="Google" id="ProtNLM"/>
    </source>
</evidence>
<protein>
    <recommendedName>
        <fullName evidence="4">Portal protein</fullName>
    </recommendedName>
</protein>
<evidence type="ECO:0000256" key="1">
    <source>
        <dbReference type="SAM" id="MobiDB-lite"/>
    </source>
</evidence>
<sequence length="665" mass="75017">MTESQPTDYADTPAGWAKRWQAELKASKDALEKWHKQGRDIVKRFRDERDSERDGDTRWNLFTTNVQTQMASLYGQTPKVSVSRRYADANDNVARVASELLERLLNADIEKDSDTFEQALEYALQDRLLPGFGTARVRYVAEFEHVEATEAQVEPVTGRVLVEAVEAYDRKTYECVETDYVHWQDVLWSPARVWHEVRWLAFRSLMGEKDFNARFDPDGTGNLWAQVPKHGKPNDGREDDKCQPWDRVEVWECWDKESKRVQWYVDGWQTTLDSKDDPLGLEGFFPCSRPLIANWTTDKVVPRPDFVLAMDLYNEVDLVSTRITLLERAIRVVGVYDKTNPGIQRLLGEAKQNELIPVDNWAAFAERGGITGAVAWLPLEQIVEALTALRDYRRELVDALYQVTGMSDIMRGASDPSETATAQGIKARFGSIRLQRLQDEVAEFATGIQKLKAEIIAKHFDPESIVSQANGLHTFDTDQLQQAVALIKSQFAHYRIEVKPESVALQDFAALRNERAEVLTTIASFIQAMGPLASQVPGSAPFLLQMLRWAVSGTKGSSEIQGVLDKAIAQAEKVQAQQEAEGPKPPPPDPKLLQQQLKGQQELVKVQAELQADLARTQAEVQANAEKERQQMEFNVREQAQKTMISEAARAQRPHGNGFNPGGAQ</sequence>
<evidence type="ECO:0000313" key="2">
    <source>
        <dbReference type="EMBL" id="QSQ14055.1"/>
    </source>
</evidence>
<proteinExistence type="predicted"/>
<feature type="region of interest" description="Disordered" evidence="1">
    <location>
        <begin position="639"/>
        <end position="665"/>
    </location>
</feature>
<dbReference type="Proteomes" id="UP000663090">
    <property type="component" value="Chromosome"/>
</dbReference>
<name>A0ABX7N5P3_9BACT</name>
<gene>
    <name evidence="2" type="ORF">JY572_38035</name>
</gene>
<dbReference type="RefSeq" id="WP_206715849.1">
    <property type="nucleotide sequence ID" value="NZ_CP071091.1"/>
</dbReference>
<accession>A0ABX7N5P3</accession>
<feature type="region of interest" description="Disordered" evidence="1">
    <location>
        <begin position="574"/>
        <end position="593"/>
    </location>
</feature>